<organism evidence="1">
    <name type="scientific">Phytophthora nicotianae</name>
    <name type="common">Potato buckeye rot agent</name>
    <name type="synonym">Phytophthora parasitica</name>
    <dbReference type="NCBI Taxonomy" id="4792"/>
    <lineage>
        <taxon>Eukaryota</taxon>
        <taxon>Sar</taxon>
        <taxon>Stramenopiles</taxon>
        <taxon>Oomycota</taxon>
        <taxon>Peronosporomycetes</taxon>
        <taxon>Peronosporales</taxon>
        <taxon>Peronosporaceae</taxon>
        <taxon>Phytophthora</taxon>
    </lineage>
</organism>
<name>W2LX01_PHYNI</name>
<dbReference type="Proteomes" id="UP000054423">
    <property type="component" value="Unassembled WGS sequence"/>
</dbReference>
<proteinExistence type="predicted"/>
<dbReference type="AlphaFoldDB" id="W2LX01"/>
<feature type="non-terminal residue" evidence="1">
    <location>
        <position position="123"/>
    </location>
</feature>
<gene>
    <name evidence="1" type="ORF">L917_01459</name>
</gene>
<protein>
    <submittedName>
        <fullName evidence="1">Uncharacterized protein</fullName>
    </submittedName>
</protein>
<reference evidence="1" key="1">
    <citation type="submission" date="2013-11" db="EMBL/GenBank/DDBJ databases">
        <title>The Genome Sequence of Phytophthora parasitica CHvinca01.</title>
        <authorList>
            <consortium name="The Broad Institute Genomics Platform"/>
            <person name="Russ C."/>
            <person name="Tyler B."/>
            <person name="Panabieres F."/>
            <person name="Shan W."/>
            <person name="Tripathy S."/>
            <person name="Grunwald N."/>
            <person name="Machado M."/>
            <person name="Johnson C.S."/>
            <person name="Arredondo F."/>
            <person name="Hong C."/>
            <person name="Coffey M."/>
            <person name="Young S.K."/>
            <person name="Zeng Q."/>
            <person name="Gargeya S."/>
            <person name="Fitzgerald M."/>
            <person name="Abouelleil A."/>
            <person name="Alvarado L."/>
            <person name="Chapman S.B."/>
            <person name="Gainer-Dewar J."/>
            <person name="Goldberg J."/>
            <person name="Griggs A."/>
            <person name="Gujja S."/>
            <person name="Hansen M."/>
            <person name="Howarth C."/>
            <person name="Imamovic A."/>
            <person name="Ireland A."/>
            <person name="Larimer J."/>
            <person name="McCowan C."/>
            <person name="Murphy C."/>
            <person name="Pearson M."/>
            <person name="Poon T.W."/>
            <person name="Priest M."/>
            <person name="Roberts A."/>
            <person name="Saif S."/>
            <person name="Shea T."/>
            <person name="Sykes S."/>
            <person name="Wortman J."/>
            <person name="Nusbaum C."/>
            <person name="Birren B."/>
        </authorList>
    </citation>
    <scope>NUCLEOTIDE SEQUENCE [LARGE SCALE GENOMIC DNA]</scope>
    <source>
        <strain evidence="1">CHvinca01</strain>
    </source>
</reference>
<accession>W2LX01</accession>
<dbReference type="EMBL" id="KI677516">
    <property type="protein sequence ID" value="ETM02013.1"/>
    <property type="molecule type" value="Genomic_DNA"/>
</dbReference>
<evidence type="ECO:0000313" key="1">
    <source>
        <dbReference type="EMBL" id="ETM02013.1"/>
    </source>
</evidence>
<sequence>MQRHSKWLRGKRRKLTAQRNERLSWIRGSASIHAMSISTRTPSRRGKRTICLQLLSDNTLKNVAYRVRWSIRLRIASVSINVKSFHKSQCRVLPNIVARLGANKSAADTKQNLRTERADYLTQ</sequence>